<gene>
    <name evidence="8" type="ORF">WH50_09270</name>
</gene>
<evidence type="ECO:0000256" key="3">
    <source>
        <dbReference type="ARBA" id="ARBA00022692"/>
    </source>
</evidence>
<keyword evidence="9" id="KW-1185">Reference proteome</keyword>
<evidence type="ECO:0000256" key="6">
    <source>
        <dbReference type="SAM" id="Phobius"/>
    </source>
</evidence>
<feature type="domain" description="EamA" evidence="7">
    <location>
        <begin position="148"/>
        <end position="281"/>
    </location>
</feature>
<dbReference type="EMBL" id="LAPT01000039">
    <property type="protein sequence ID" value="PXF31547.1"/>
    <property type="molecule type" value="Genomic_DNA"/>
</dbReference>
<feature type="transmembrane region" description="Helical" evidence="6">
    <location>
        <begin position="121"/>
        <end position="142"/>
    </location>
</feature>
<reference evidence="8 9" key="1">
    <citation type="submission" date="2015-03" db="EMBL/GenBank/DDBJ databases">
        <authorList>
            <person name="Krishnan R."/>
            <person name="Midha S."/>
            <person name="Patil P.B."/>
            <person name="Rameshkumar N."/>
        </authorList>
    </citation>
    <scope>NUCLEOTIDE SEQUENCE [LARGE SCALE GENOMIC DNA]</scope>
    <source>
        <strain evidence="8 9">L1E11</strain>
    </source>
</reference>
<dbReference type="PANTHER" id="PTHR32322">
    <property type="entry name" value="INNER MEMBRANE TRANSPORTER"/>
    <property type="match status" value="1"/>
</dbReference>
<evidence type="ECO:0000256" key="2">
    <source>
        <dbReference type="ARBA" id="ARBA00007362"/>
    </source>
</evidence>
<dbReference type="Proteomes" id="UP000248090">
    <property type="component" value="Unassembled WGS sequence"/>
</dbReference>
<evidence type="ECO:0000313" key="8">
    <source>
        <dbReference type="EMBL" id="PXF31547.1"/>
    </source>
</evidence>
<name>A0ABX5LZA0_9GAMM</name>
<protein>
    <submittedName>
        <fullName evidence="8">ABC transporter permease</fullName>
    </submittedName>
</protein>
<dbReference type="RefSeq" id="WP_110187054.1">
    <property type="nucleotide sequence ID" value="NZ_CP177354.1"/>
</dbReference>
<evidence type="ECO:0000256" key="1">
    <source>
        <dbReference type="ARBA" id="ARBA00004141"/>
    </source>
</evidence>
<evidence type="ECO:0000313" key="9">
    <source>
        <dbReference type="Proteomes" id="UP000248090"/>
    </source>
</evidence>
<feature type="transmembrane region" description="Helical" evidence="6">
    <location>
        <begin position="240"/>
        <end position="259"/>
    </location>
</feature>
<evidence type="ECO:0000256" key="5">
    <source>
        <dbReference type="ARBA" id="ARBA00023136"/>
    </source>
</evidence>
<dbReference type="InterPro" id="IPR037185">
    <property type="entry name" value="EmrE-like"/>
</dbReference>
<feature type="transmembrane region" description="Helical" evidence="6">
    <location>
        <begin position="174"/>
        <end position="195"/>
    </location>
</feature>
<keyword evidence="5 6" id="KW-0472">Membrane</keyword>
<feature type="transmembrane region" description="Helical" evidence="6">
    <location>
        <begin position="265"/>
        <end position="283"/>
    </location>
</feature>
<feature type="transmembrane region" description="Helical" evidence="6">
    <location>
        <begin position="39"/>
        <end position="57"/>
    </location>
</feature>
<dbReference type="InterPro" id="IPR050638">
    <property type="entry name" value="AA-Vitamin_Transporters"/>
</dbReference>
<dbReference type="SUPFAM" id="SSF103481">
    <property type="entry name" value="Multidrug resistance efflux transporter EmrE"/>
    <property type="match status" value="2"/>
</dbReference>
<comment type="subcellular location">
    <subcellularLocation>
        <location evidence="1">Membrane</location>
        <topology evidence="1">Multi-pass membrane protein</topology>
    </subcellularLocation>
</comment>
<organism evidence="8 9">
    <name type="scientific">Pokkaliibacter plantistimulans</name>
    <dbReference type="NCBI Taxonomy" id="1635171"/>
    <lineage>
        <taxon>Bacteria</taxon>
        <taxon>Pseudomonadati</taxon>
        <taxon>Pseudomonadota</taxon>
        <taxon>Gammaproteobacteria</taxon>
        <taxon>Oceanospirillales</taxon>
        <taxon>Balneatrichaceae</taxon>
        <taxon>Pokkaliibacter</taxon>
    </lineage>
</organism>
<dbReference type="InterPro" id="IPR000620">
    <property type="entry name" value="EamA_dom"/>
</dbReference>
<proteinExistence type="inferred from homology"/>
<dbReference type="PANTHER" id="PTHR32322:SF2">
    <property type="entry name" value="EAMA DOMAIN-CONTAINING PROTEIN"/>
    <property type="match status" value="1"/>
</dbReference>
<sequence length="304" mass="32317">MKTFSAHRWLDIVLTALAPMIWGSTYIVSTELLPPDRPFTAALLRTLPAGLLLVVLCRNALPCGQWRRLWLLSALNIGAFQALLFVAAYRLPGGLAAVMGAVQPLIVILLAWGWERQTPGLLAVIGAITGVLGMAVLLISPATVWDPLGITAALGGAGCMATGTYLNRRWRSDLPLLAMTGWQLLLGGVMLLPIACLIDPPLPALPLTAIAGYVYLSLLGALLAYVLWFRGINRLSPVAVSSLGLLSPITAVVLGWWLLDQQLRGSALLGMLTVLASIALVQWSNRPPPARPAPASSSSRSVIS</sequence>
<keyword evidence="3 6" id="KW-0812">Transmembrane</keyword>
<evidence type="ECO:0000259" key="7">
    <source>
        <dbReference type="Pfam" id="PF00892"/>
    </source>
</evidence>
<feature type="transmembrane region" description="Helical" evidence="6">
    <location>
        <begin position="207"/>
        <end position="228"/>
    </location>
</feature>
<accession>A0ABX5LZA0</accession>
<keyword evidence="4 6" id="KW-1133">Transmembrane helix</keyword>
<dbReference type="Pfam" id="PF00892">
    <property type="entry name" value="EamA"/>
    <property type="match status" value="2"/>
</dbReference>
<evidence type="ECO:0000256" key="4">
    <source>
        <dbReference type="ARBA" id="ARBA00022989"/>
    </source>
</evidence>
<feature type="transmembrane region" description="Helical" evidence="6">
    <location>
        <begin position="9"/>
        <end position="27"/>
    </location>
</feature>
<feature type="transmembrane region" description="Helical" evidence="6">
    <location>
        <begin position="148"/>
        <end position="167"/>
    </location>
</feature>
<feature type="transmembrane region" description="Helical" evidence="6">
    <location>
        <begin position="69"/>
        <end position="89"/>
    </location>
</feature>
<feature type="transmembrane region" description="Helical" evidence="6">
    <location>
        <begin position="95"/>
        <end position="114"/>
    </location>
</feature>
<feature type="domain" description="EamA" evidence="7">
    <location>
        <begin position="12"/>
        <end position="138"/>
    </location>
</feature>
<comment type="similarity">
    <text evidence="2">Belongs to the EamA transporter family.</text>
</comment>
<comment type="caution">
    <text evidence="8">The sequence shown here is derived from an EMBL/GenBank/DDBJ whole genome shotgun (WGS) entry which is preliminary data.</text>
</comment>